<name>A0A6J4VYE6_9BACT</name>
<dbReference type="PROSITE" id="PS51462">
    <property type="entry name" value="NUDIX"/>
    <property type="match status" value="1"/>
</dbReference>
<accession>A0A6J4VYE6</accession>
<dbReference type="Gene3D" id="3.90.79.10">
    <property type="entry name" value="Nucleoside Triphosphate Pyrophosphohydrolase"/>
    <property type="match status" value="1"/>
</dbReference>
<dbReference type="InterPro" id="IPR015797">
    <property type="entry name" value="NUDIX_hydrolase-like_dom_sf"/>
</dbReference>
<evidence type="ECO:0000313" key="2">
    <source>
        <dbReference type="EMBL" id="CAA9589964.1"/>
    </source>
</evidence>
<dbReference type="Pfam" id="PF00293">
    <property type="entry name" value="NUDIX"/>
    <property type="match status" value="1"/>
</dbReference>
<gene>
    <name evidence="2" type="ORF">AVDCRST_MAG88-4695</name>
</gene>
<sequence length="178" mass="20134">MSSADWSPDSPQLRALQNEAERAGREVVGGAVIVNPRGQAFVQRRAPHRWLFLECWDIAGGHVEAGETLHAALARAIGEETGWRLRAIIDLVGVFDWATEWEGRRTKRREFAFLVAVDGDLARPRLEEEKVSEFRWLASNELDVLRENRAPADLAVYRIVKQGLERHRCGAARPEGRD</sequence>
<feature type="domain" description="Nudix hydrolase" evidence="1">
    <location>
        <begin position="24"/>
        <end position="162"/>
    </location>
</feature>
<dbReference type="AlphaFoldDB" id="A0A6J4VYE6"/>
<dbReference type="PANTHER" id="PTHR43736">
    <property type="entry name" value="ADP-RIBOSE PYROPHOSPHATASE"/>
    <property type="match status" value="1"/>
</dbReference>
<dbReference type="CDD" id="cd02883">
    <property type="entry name" value="NUDIX_Hydrolase"/>
    <property type="match status" value="1"/>
</dbReference>
<proteinExistence type="predicted"/>
<dbReference type="InterPro" id="IPR000086">
    <property type="entry name" value="NUDIX_hydrolase_dom"/>
</dbReference>
<reference evidence="2" key="1">
    <citation type="submission" date="2020-02" db="EMBL/GenBank/DDBJ databases">
        <authorList>
            <person name="Meier V. D."/>
        </authorList>
    </citation>
    <scope>NUCLEOTIDE SEQUENCE</scope>
    <source>
        <strain evidence="2">AVDCRST_MAG88</strain>
    </source>
</reference>
<organism evidence="2">
    <name type="scientific">uncultured Thermomicrobiales bacterium</name>
    <dbReference type="NCBI Taxonomy" id="1645740"/>
    <lineage>
        <taxon>Bacteria</taxon>
        <taxon>Pseudomonadati</taxon>
        <taxon>Thermomicrobiota</taxon>
        <taxon>Thermomicrobia</taxon>
        <taxon>Thermomicrobiales</taxon>
        <taxon>environmental samples</taxon>
    </lineage>
</organism>
<evidence type="ECO:0000259" key="1">
    <source>
        <dbReference type="PROSITE" id="PS51462"/>
    </source>
</evidence>
<protein>
    <recommendedName>
        <fullName evidence="1">Nudix hydrolase domain-containing protein</fullName>
    </recommendedName>
</protein>
<dbReference type="EMBL" id="CADCWM010001219">
    <property type="protein sequence ID" value="CAA9589964.1"/>
    <property type="molecule type" value="Genomic_DNA"/>
</dbReference>
<dbReference type="SUPFAM" id="SSF55811">
    <property type="entry name" value="Nudix"/>
    <property type="match status" value="1"/>
</dbReference>
<dbReference type="PANTHER" id="PTHR43736:SF1">
    <property type="entry name" value="DIHYDRONEOPTERIN TRIPHOSPHATE DIPHOSPHATASE"/>
    <property type="match status" value="1"/>
</dbReference>